<comment type="subcellular location">
    <subcellularLocation>
        <location evidence="1 8">Cell membrane</location>
        <topology evidence="1 8">Multi-pass membrane protein</topology>
    </subcellularLocation>
</comment>
<dbReference type="PANTHER" id="PTHR30269">
    <property type="entry name" value="TRANSMEMBRANE PROTEIN YFCA"/>
    <property type="match status" value="1"/>
</dbReference>
<dbReference type="RefSeq" id="WP_116075847.1">
    <property type="nucleotide sequence ID" value="NZ_CP187633.1"/>
</dbReference>
<evidence type="ECO:0000256" key="3">
    <source>
        <dbReference type="ARBA" id="ARBA00022448"/>
    </source>
</evidence>
<evidence type="ECO:0000256" key="4">
    <source>
        <dbReference type="ARBA" id="ARBA00022475"/>
    </source>
</evidence>
<reference evidence="9 10" key="1">
    <citation type="journal article" date="2018" name="Appl. Environ. Microbiol.">
        <title>Antimicrobial susceptibility testing and tentative epidemiological cut-off values of five Bacillus species relevant for use as animal feed additives or for plant protection.</title>
        <authorList>
            <person name="Agerso Y."/>
            <person name="Stuer-Lauridsen B."/>
            <person name="Bjerre K."/>
            <person name="Jensen M.G."/>
            <person name="Johansen E."/>
            <person name="Bennedsen M."/>
            <person name="Brockmann E."/>
            <person name="Nielsen B."/>
        </authorList>
    </citation>
    <scope>NUCLEOTIDE SEQUENCE [LARGE SCALE GENOMIC DNA]</scope>
    <source>
        <strain evidence="9 10">CHCC20162</strain>
    </source>
</reference>
<feature type="transmembrane region" description="Helical" evidence="8">
    <location>
        <begin position="164"/>
        <end position="183"/>
    </location>
</feature>
<feature type="transmembrane region" description="Helical" evidence="8">
    <location>
        <begin position="217"/>
        <end position="235"/>
    </location>
</feature>
<keyword evidence="7 8" id="KW-0472">Membrane</keyword>
<comment type="caution">
    <text evidence="9">The sequence shown here is derived from an EMBL/GenBank/DDBJ whole genome shotgun (WGS) entry which is preliminary data.</text>
</comment>
<dbReference type="InterPro" id="IPR052017">
    <property type="entry name" value="TSUP"/>
</dbReference>
<protein>
    <recommendedName>
        <fullName evidence="8">Probable membrane transporter protein</fullName>
    </recommendedName>
</protein>
<dbReference type="PANTHER" id="PTHR30269:SF37">
    <property type="entry name" value="MEMBRANE TRANSPORTER PROTEIN"/>
    <property type="match status" value="1"/>
</dbReference>
<sequence length="238" mass="26560">MEDLMVLIIIVLVASLLQTSTGYGFSIVGTPFLLLIYPAHMAIQINIILSICLSAFMIFKIRKEIDKSLLVRLIKGSVMGLIFGIFIYLFLDIHLLKMIVGALILFLTILLILKLTINRTQNKDFITGGISGLLTTSIGVPGPPLLLYFSGAGIDKTTLRSTTLAYYLFVYFVSLVMQISFGGTSKETWIFSLIAILPLFAGIMLGQLFFKWISQKVFRIITYIILMFTGVYLLVTSF</sequence>
<evidence type="ECO:0000256" key="6">
    <source>
        <dbReference type="ARBA" id="ARBA00022989"/>
    </source>
</evidence>
<evidence type="ECO:0000313" key="9">
    <source>
        <dbReference type="EMBL" id="RDZ12487.1"/>
    </source>
</evidence>
<dbReference type="Pfam" id="PF01925">
    <property type="entry name" value="TauE"/>
    <property type="match status" value="1"/>
</dbReference>
<evidence type="ECO:0000256" key="2">
    <source>
        <dbReference type="ARBA" id="ARBA00009142"/>
    </source>
</evidence>
<evidence type="ECO:0000256" key="1">
    <source>
        <dbReference type="ARBA" id="ARBA00004651"/>
    </source>
</evidence>
<dbReference type="GO" id="GO:0005886">
    <property type="term" value="C:plasma membrane"/>
    <property type="evidence" value="ECO:0007669"/>
    <property type="project" value="UniProtKB-SubCell"/>
</dbReference>
<organism evidence="9 10">
    <name type="scientific">Priestia megaterium</name>
    <name type="common">Bacillus megaterium</name>
    <dbReference type="NCBI Taxonomy" id="1404"/>
    <lineage>
        <taxon>Bacteria</taxon>
        <taxon>Bacillati</taxon>
        <taxon>Bacillota</taxon>
        <taxon>Bacilli</taxon>
        <taxon>Bacillales</taxon>
        <taxon>Bacillaceae</taxon>
        <taxon>Priestia</taxon>
    </lineage>
</organism>
<feature type="transmembrane region" description="Helical" evidence="8">
    <location>
        <begin position="189"/>
        <end position="210"/>
    </location>
</feature>
<accession>A0A3D8WZI7</accession>
<dbReference type="AlphaFoldDB" id="A0A3D8WZI7"/>
<feature type="transmembrane region" description="Helical" evidence="8">
    <location>
        <begin position="95"/>
        <end position="113"/>
    </location>
</feature>
<dbReference type="Proteomes" id="UP000256519">
    <property type="component" value="Unassembled WGS sequence"/>
</dbReference>
<dbReference type="EMBL" id="PQWM01000021">
    <property type="protein sequence ID" value="RDZ12487.1"/>
    <property type="molecule type" value="Genomic_DNA"/>
</dbReference>
<feature type="transmembrane region" description="Helical" evidence="8">
    <location>
        <begin position="69"/>
        <end position="89"/>
    </location>
</feature>
<dbReference type="InterPro" id="IPR002781">
    <property type="entry name" value="TM_pro_TauE-like"/>
</dbReference>
<evidence type="ECO:0000256" key="7">
    <source>
        <dbReference type="ARBA" id="ARBA00023136"/>
    </source>
</evidence>
<gene>
    <name evidence="9" type="ORF">C3744_17985</name>
</gene>
<keyword evidence="5 8" id="KW-0812">Transmembrane</keyword>
<proteinExistence type="inferred from homology"/>
<keyword evidence="4 8" id="KW-1003">Cell membrane</keyword>
<keyword evidence="6 8" id="KW-1133">Transmembrane helix</keyword>
<keyword evidence="3" id="KW-0813">Transport</keyword>
<name>A0A3D8WZI7_PRIMG</name>
<evidence type="ECO:0000313" key="10">
    <source>
        <dbReference type="Proteomes" id="UP000256519"/>
    </source>
</evidence>
<evidence type="ECO:0000256" key="8">
    <source>
        <dbReference type="RuleBase" id="RU363041"/>
    </source>
</evidence>
<evidence type="ECO:0000256" key="5">
    <source>
        <dbReference type="ARBA" id="ARBA00022692"/>
    </source>
</evidence>
<feature type="transmembrane region" description="Helical" evidence="8">
    <location>
        <begin position="32"/>
        <end position="57"/>
    </location>
</feature>
<comment type="similarity">
    <text evidence="2 8">Belongs to the 4-toluene sulfonate uptake permease (TSUP) (TC 2.A.102) family.</text>
</comment>